<dbReference type="OrthoDB" id="5072014at2"/>
<dbReference type="Proteomes" id="UP000291483">
    <property type="component" value="Unassembled WGS sequence"/>
</dbReference>
<protein>
    <submittedName>
        <fullName evidence="3">Uncharacterized protein</fullName>
    </submittedName>
</protein>
<name>A0A4Q8AJM4_9MICO</name>
<comment type="caution">
    <text evidence="3">The sequence shown here is derived from an EMBL/GenBank/DDBJ whole genome shotgun (WGS) entry which is preliminary data.</text>
</comment>
<evidence type="ECO:0000256" key="2">
    <source>
        <dbReference type="SAM" id="Phobius"/>
    </source>
</evidence>
<evidence type="ECO:0000313" key="4">
    <source>
        <dbReference type="Proteomes" id="UP000291483"/>
    </source>
</evidence>
<organism evidence="3 4">
    <name type="scientific">Microterricola gilva</name>
    <dbReference type="NCBI Taxonomy" id="393267"/>
    <lineage>
        <taxon>Bacteria</taxon>
        <taxon>Bacillati</taxon>
        <taxon>Actinomycetota</taxon>
        <taxon>Actinomycetes</taxon>
        <taxon>Micrococcales</taxon>
        <taxon>Microbacteriaceae</taxon>
        <taxon>Microterricola</taxon>
    </lineage>
</organism>
<sequence length="251" mass="25831">MSHDDSDSWGTGPDDWEPPGLGDSRNPEPSGRHGRSGMVVLAATALAVVIATTLGLGAAFGWFGTSAASSPTNVAETAAPPVDAGDEELDPTAPVTPLAVPPTEPQPLGDEAESAEAADVAITAVVKATGEIAQRADGDTDGIELIATGFVQGELQALAEEREQLGYKQVGKATITSVTTRSIDLTATPPTVILDVCIDASAIDVVDENGNSLKDRMYNPGGPVLHTYGAQYIDGFWKIATHEIPDSAPCA</sequence>
<keyword evidence="2" id="KW-0812">Transmembrane</keyword>
<keyword evidence="2" id="KW-0472">Membrane</keyword>
<evidence type="ECO:0000256" key="1">
    <source>
        <dbReference type="SAM" id="MobiDB-lite"/>
    </source>
</evidence>
<evidence type="ECO:0000313" key="3">
    <source>
        <dbReference type="EMBL" id="RZU63989.1"/>
    </source>
</evidence>
<keyword evidence="4" id="KW-1185">Reference proteome</keyword>
<feature type="region of interest" description="Disordered" evidence="1">
    <location>
        <begin position="67"/>
        <end position="93"/>
    </location>
</feature>
<gene>
    <name evidence="3" type="ORF">EV379_0278</name>
</gene>
<proteinExistence type="predicted"/>
<dbReference type="AlphaFoldDB" id="A0A4Q8AJM4"/>
<feature type="transmembrane region" description="Helical" evidence="2">
    <location>
        <begin position="39"/>
        <end position="63"/>
    </location>
</feature>
<dbReference type="RefSeq" id="WP_130504581.1">
    <property type="nucleotide sequence ID" value="NZ_SHLC01000001.1"/>
</dbReference>
<reference evidence="3 4" key="1">
    <citation type="submission" date="2019-02" db="EMBL/GenBank/DDBJ databases">
        <title>Sequencing the genomes of 1000 actinobacteria strains.</title>
        <authorList>
            <person name="Klenk H.-P."/>
        </authorList>
    </citation>
    <scope>NUCLEOTIDE SEQUENCE [LARGE SCALE GENOMIC DNA]</scope>
    <source>
        <strain evidence="3 4">DSM 18319</strain>
    </source>
</reference>
<keyword evidence="2" id="KW-1133">Transmembrane helix</keyword>
<feature type="region of interest" description="Disordered" evidence="1">
    <location>
        <begin position="1"/>
        <end position="34"/>
    </location>
</feature>
<accession>A0A4Q8AJM4</accession>
<dbReference type="EMBL" id="SHLC01000001">
    <property type="protein sequence ID" value="RZU63989.1"/>
    <property type="molecule type" value="Genomic_DNA"/>
</dbReference>